<feature type="region of interest" description="Disordered" evidence="1">
    <location>
        <begin position="1"/>
        <end position="41"/>
    </location>
</feature>
<reference evidence="2 3" key="1">
    <citation type="submission" date="2019-08" db="EMBL/GenBank/DDBJ databases">
        <title>A chromosome-level genome assembly, high-density linkage maps, and genome scans reveal the genomic architecture of hybrid incompatibilities underlying speciation via character displacement in darters (Percidae: Etheostominae).</title>
        <authorList>
            <person name="Moran R.L."/>
            <person name="Catchen J.M."/>
            <person name="Fuller R.C."/>
        </authorList>
    </citation>
    <scope>NUCLEOTIDE SEQUENCE [LARGE SCALE GENOMIC DNA]</scope>
    <source>
        <strain evidence="2">EspeVRDwgs_2016</strain>
        <tissue evidence="2">Muscle</tissue>
    </source>
</reference>
<proteinExistence type="predicted"/>
<feature type="compositionally biased region" description="Low complexity" evidence="1">
    <location>
        <begin position="30"/>
        <end position="40"/>
    </location>
</feature>
<accession>A0A5J5CLZ9</accession>
<dbReference type="EMBL" id="VOFY01000021">
    <property type="protein sequence ID" value="KAA8581340.1"/>
    <property type="molecule type" value="Genomic_DNA"/>
</dbReference>
<gene>
    <name evidence="2" type="ORF">FQN60_002921</name>
</gene>
<name>A0A5J5CLZ9_9PERO</name>
<keyword evidence="3" id="KW-1185">Reference proteome</keyword>
<evidence type="ECO:0000313" key="2">
    <source>
        <dbReference type="EMBL" id="KAA8581340.1"/>
    </source>
</evidence>
<organism evidence="2 3">
    <name type="scientific">Etheostoma spectabile</name>
    <name type="common">orangethroat darter</name>
    <dbReference type="NCBI Taxonomy" id="54343"/>
    <lineage>
        <taxon>Eukaryota</taxon>
        <taxon>Metazoa</taxon>
        <taxon>Chordata</taxon>
        <taxon>Craniata</taxon>
        <taxon>Vertebrata</taxon>
        <taxon>Euteleostomi</taxon>
        <taxon>Actinopterygii</taxon>
        <taxon>Neopterygii</taxon>
        <taxon>Teleostei</taxon>
        <taxon>Neoteleostei</taxon>
        <taxon>Acanthomorphata</taxon>
        <taxon>Eupercaria</taxon>
        <taxon>Perciformes</taxon>
        <taxon>Percoidei</taxon>
        <taxon>Percidae</taxon>
        <taxon>Etheostomatinae</taxon>
        <taxon>Etheostoma</taxon>
    </lineage>
</organism>
<dbReference type="AlphaFoldDB" id="A0A5J5CLZ9"/>
<evidence type="ECO:0000256" key="1">
    <source>
        <dbReference type="SAM" id="MobiDB-lite"/>
    </source>
</evidence>
<comment type="caution">
    <text evidence="2">The sequence shown here is derived from an EMBL/GenBank/DDBJ whole genome shotgun (WGS) entry which is preliminary data.</text>
</comment>
<dbReference type="Proteomes" id="UP000327493">
    <property type="component" value="Chromosome 21"/>
</dbReference>
<protein>
    <submittedName>
        <fullName evidence="2">Uncharacterized protein</fullName>
    </submittedName>
</protein>
<evidence type="ECO:0000313" key="3">
    <source>
        <dbReference type="Proteomes" id="UP000327493"/>
    </source>
</evidence>
<sequence length="130" mass="14189">MGRGGSEIWDGALEDTVQTQPKKQEEEKTTPTTKSSGKSCPKCCLQTRKCLMSAECGRALQISSVVAMCGMCIRMFNPAMDFRKSFFQAALILSKPQHTSGDSCQMGFYSSEMKSGSFSSISSAEDLFIL</sequence>